<dbReference type="Pfam" id="PF04413">
    <property type="entry name" value="Glycos_transf_N"/>
    <property type="match status" value="1"/>
</dbReference>
<dbReference type="RefSeq" id="WP_013387824.1">
    <property type="nucleotide sequence ID" value="NC_014632.1"/>
</dbReference>
<feature type="active site" description="Proton acceptor" evidence="2">
    <location>
        <position position="55"/>
    </location>
</feature>
<dbReference type="Proteomes" id="UP000006875">
    <property type="component" value="Chromosome"/>
</dbReference>
<comment type="subcellular location">
    <subcellularLocation>
        <location evidence="4">Cell membrane</location>
    </subcellularLocation>
</comment>
<comment type="similarity">
    <text evidence="4">Belongs to the glycosyltransferase group 1 family.</text>
</comment>
<dbReference type="PANTHER" id="PTHR42755:SF1">
    <property type="entry name" value="3-DEOXY-D-MANNO-OCTULOSONIC ACID TRANSFERASE, MITOCHONDRIAL-RELATED"/>
    <property type="match status" value="1"/>
</dbReference>
<keyword evidence="4" id="KW-0472">Membrane</keyword>
<feature type="domain" description="3-deoxy-D-manno-octulosonic-acid transferase N-terminal" evidence="5">
    <location>
        <begin position="36"/>
        <end position="206"/>
    </location>
</feature>
<proteinExistence type="inferred from homology"/>
<dbReference type="CAZy" id="GT30">
    <property type="family name" value="Glycosyltransferase Family 30"/>
</dbReference>
<dbReference type="InterPro" id="IPR039901">
    <property type="entry name" value="Kdotransferase"/>
</dbReference>
<feature type="site" description="Transition state stabilizer" evidence="3">
    <location>
        <position position="126"/>
    </location>
</feature>
<dbReference type="GO" id="GO:0043842">
    <property type="term" value="F:Kdo transferase activity"/>
    <property type="evidence" value="ECO:0007669"/>
    <property type="project" value="UniProtKB-EC"/>
</dbReference>
<dbReference type="STRING" id="572544.Ilyop_1377"/>
<dbReference type="GO" id="GO:0009245">
    <property type="term" value="P:lipid A biosynthetic process"/>
    <property type="evidence" value="ECO:0007669"/>
    <property type="project" value="TreeGrafter"/>
</dbReference>
<dbReference type="GO" id="GO:0009244">
    <property type="term" value="P:lipopolysaccharide core region biosynthetic process"/>
    <property type="evidence" value="ECO:0007669"/>
    <property type="project" value="UniProtKB-UniRule"/>
</dbReference>
<name>E3HA29_ILYPC</name>
<reference evidence="6 7" key="1">
    <citation type="journal article" date="2010" name="Stand. Genomic Sci.">
        <title>Complete genome sequence of Ilyobacter polytropus type strain (CuHbu1).</title>
        <authorList>
            <person name="Sikorski J."/>
            <person name="Chertkov O."/>
            <person name="Lapidus A."/>
            <person name="Nolan M."/>
            <person name="Lucas S."/>
            <person name="Del Rio T.G."/>
            <person name="Tice H."/>
            <person name="Cheng J.F."/>
            <person name="Tapia R."/>
            <person name="Han C."/>
            <person name="Goodwin L."/>
            <person name="Pitluck S."/>
            <person name="Liolios K."/>
            <person name="Ivanova N."/>
            <person name="Mavromatis K."/>
            <person name="Mikhailova N."/>
            <person name="Pati A."/>
            <person name="Chen A."/>
            <person name="Palaniappan K."/>
            <person name="Land M."/>
            <person name="Hauser L."/>
            <person name="Chang Y.J."/>
            <person name="Jeffries C.D."/>
            <person name="Brambilla E."/>
            <person name="Yasawong M."/>
            <person name="Rohde M."/>
            <person name="Pukall R."/>
            <person name="Spring S."/>
            <person name="Goker M."/>
            <person name="Woyke T."/>
            <person name="Bristow J."/>
            <person name="Eisen J.A."/>
            <person name="Markowitz V."/>
            <person name="Hugenholtz P."/>
            <person name="Kyrpides N.C."/>
            <person name="Klenk H.P."/>
        </authorList>
    </citation>
    <scope>NUCLEOTIDE SEQUENCE [LARGE SCALE GENOMIC DNA]</scope>
    <source>
        <strain evidence="7">ATCC 51220 / DSM 2926 / LMG 16218 / CuHBu1</strain>
    </source>
</reference>
<dbReference type="UniPathway" id="UPA00958"/>
<keyword evidence="4" id="KW-0812">Transmembrane</keyword>
<dbReference type="GO" id="GO:0005886">
    <property type="term" value="C:plasma membrane"/>
    <property type="evidence" value="ECO:0007669"/>
    <property type="project" value="UniProtKB-SubCell"/>
</dbReference>
<evidence type="ECO:0000313" key="6">
    <source>
        <dbReference type="EMBL" id="ADO83157.1"/>
    </source>
</evidence>
<evidence type="ECO:0000256" key="3">
    <source>
        <dbReference type="PIRSR" id="PIRSR639901-2"/>
    </source>
</evidence>
<keyword evidence="4" id="KW-0448">Lipopolysaccharide biosynthesis</keyword>
<dbReference type="InterPro" id="IPR007507">
    <property type="entry name" value="Glycos_transf_N"/>
</dbReference>
<accession>E3HA29</accession>
<protein>
    <recommendedName>
        <fullName evidence="4">3-deoxy-D-manno-octulosonic acid transferase</fullName>
        <shortName evidence="4">Kdo transferase</shortName>
        <ecNumber evidence="4">2.4.99.12</ecNumber>
    </recommendedName>
    <alternativeName>
        <fullName evidence="4">Lipid IV(A) 3-deoxy-D-manno-octulosonic acid transferase</fullName>
    </alternativeName>
</protein>
<keyword evidence="7" id="KW-1185">Reference proteome</keyword>
<dbReference type="HOGENOM" id="CLU_036146_2_0_0"/>
<dbReference type="SUPFAM" id="SSF53756">
    <property type="entry name" value="UDP-Glycosyltransferase/glycogen phosphorylase"/>
    <property type="match status" value="1"/>
</dbReference>
<comment type="catalytic activity">
    <reaction evidence="4">
        <text>lipid IVA (E. coli) + CMP-3-deoxy-beta-D-manno-octulosonate = alpha-Kdo-(2-&gt;6)-lipid IVA (E. coli) + CMP + H(+)</text>
        <dbReference type="Rhea" id="RHEA:28066"/>
        <dbReference type="ChEBI" id="CHEBI:15378"/>
        <dbReference type="ChEBI" id="CHEBI:58603"/>
        <dbReference type="ChEBI" id="CHEBI:60364"/>
        <dbReference type="ChEBI" id="CHEBI:60377"/>
        <dbReference type="ChEBI" id="CHEBI:85987"/>
        <dbReference type="EC" id="2.4.99.12"/>
    </reaction>
</comment>
<keyword evidence="4" id="KW-1003">Cell membrane</keyword>
<dbReference type="InterPro" id="IPR038107">
    <property type="entry name" value="Glycos_transf_N_sf"/>
</dbReference>
<evidence type="ECO:0000313" key="7">
    <source>
        <dbReference type="Proteomes" id="UP000006875"/>
    </source>
</evidence>
<keyword evidence="1 4" id="KW-0808">Transferase</keyword>
<dbReference type="eggNOG" id="COG1519">
    <property type="taxonomic scope" value="Bacteria"/>
</dbReference>
<dbReference type="KEGG" id="ipo:Ilyop_1377"/>
<dbReference type="Gene3D" id="3.40.50.11720">
    <property type="entry name" value="3-Deoxy-D-manno-octulosonic-acid transferase, N-terminal domain"/>
    <property type="match status" value="1"/>
</dbReference>
<evidence type="ECO:0000256" key="1">
    <source>
        <dbReference type="ARBA" id="ARBA00022679"/>
    </source>
</evidence>
<comment type="function">
    <text evidence="4">Involved in lipopolysaccharide (LPS) biosynthesis. Catalyzes the transfer of 3-deoxy-D-manno-octulosonate (Kdo) residue(s) from CMP-Kdo to lipid IV(A), the tetraacyldisaccharide-1,4'-bisphosphate precursor of lipid A.</text>
</comment>
<feature type="transmembrane region" description="Helical" evidence="4">
    <location>
        <begin position="6"/>
        <end position="24"/>
    </location>
</feature>
<sequence length="409" mass="48092">MFYNLSRIIIYIPIFIMAFFKKKLRGFLKKRLFQKIDLKNPGKDYVWIHCASVGEVNLSESLVREFLENTDFKILITMITDTGRATAEAKYKNDKNIDLLYFPIDDFFKIREILAKINLKALVIIETEIWPNLIRMSSKKSKVVFANGRISDKSFKSYKKISFYLKKLFLNVDFFLMQTEEDKNRIIDIGALAEKVENFGNLKFDVKLNDFTEEQLYQIRKELGLENRKIFVAGSTRNDEEEFILDAYDKLKDYFLILVPRHIERTTDIEGRLLKKKYRYEKWSTMEEGVKKDTQVLLVDEMGVLRKLYALCDVAFVGGTLVNIGGHSLIEPLYYRKPPIFGKYLQNVKEISKEIIHRKIGYKVENTQEFVAAVQMVEKKQVNLDDIDRFFLENTDVASKTFKRIIDII</sequence>
<gene>
    <name evidence="6" type="ordered locus">Ilyop_1377</name>
</gene>
<keyword evidence="4" id="KW-1133">Transmembrane helix</keyword>
<organism evidence="6 7">
    <name type="scientific">Ilyobacter polytropus (strain ATCC 51220 / DSM 2926 / LMG 16218 / CuHBu1)</name>
    <dbReference type="NCBI Taxonomy" id="572544"/>
    <lineage>
        <taxon>Bacteria</taxon>
        <taxon>Fusobacteriati</taxon>
        <taxon>Fusobacteriota</taxon>
        <taxon>Fusobacteriia</taxon>
        <taxon>Fusobacteriales</taxon>
        <taxon>Fusobacteriaceae</taxon>
        <taxon>Ilyobacter</taxon>
    </lineage>
</organism>
<evidence type="ECO:0000259" key="5">
    <source>
        <dbReference type="Pfam" id="PF04413"/>
    </source>
</evidence>
<comment type="pathway">
    <text evidence="4">Bacterial outer membrane biogenesis; LPS core biosynthesis.</text>
</comment>
<dbReference type="EC" id="2.4.99.12" evidence="4"/>
<evidence type="ECO:0000256" key="2">
    <source>
        <dbReference type="PIRSR" id="PIRSR639901-1"/>
    </source>
</evidence>
<dbReference type="PANTHER" id="PTHR42755">
    <property type="entry name" value="3-DEOXY-MANNO-OCTULOSONATE CYTIDYLYLTRANSFERASE"/>
    <property type="match status" value="1"/>
</dbReference>
<evidence type="ECO:0000256" key="4">
    <source>
        <dbReference type="RuleBase" id="RU365103"/>
    </source>
</evidence>
<dbReference type="EMBL" id="CP002281">
    <property type="protein sequence ID" value="ADO83157.1"/>
    <property type="molecule type" value="Genomic_DNA"/>
</dbReference>
<dbReference type="Gene3D" id="3.40.50.2000">
    <property type="entry name" value="Glycogen Phosphorylase B"/>
    <property type="match status" value="1"/>
</dbReference>
<feature type="site" description="Transition state stabilizer" evidence="3">
    <location>
        <position position="203"/>
    </location>
</feature>
<dbReference type="AlphaFoldDB" id="E3HA29"/>